<evidence type="ECO:0000259" key="1">
    <source>
        <dbReference type="Pfam" id="PF12697"/>
    </source>
</evidence>
<dbReference type="Pfam" id="PF12697">
    <property type="entry name" value="Abhydrolase_6"/>
    <property type="match status" value="1"/>
</dbReference>
<dbReference type="SUPFAM" id="SSF53474">
    <property type="entry name" value="alpha/beta-Hydrolases"/>
    <property type="match status" value="1"/>
</dbReference>
<comment type="caution">
    <text evidence="2">The sequence shown here is derived from an EMBL/GenBank/DDBJ whole genome shotgun (WGS) entry which is preliminary data.</text>
</comment>
<dbReference type="Gene3D" id="3.40.50.1820">
    <property type="entry name" value="alpha/beta hydrolase"/>
    <property type="match status" value="1"/>
</dbReference>
<keyword evidence="3" id="KW-1185">Reference proteome</keyword>
<name>A0A135LQS8_PENPA</name>
<dbReference type="GeneID" id="63712349"/>
<dbReference type="InterPro" id="IPR029058">
    <property type="entry name" value="AB_hydrolase_fold"/>
</dbReference>
<sequence length="429" mass="48863">MEPSTENIFHIIEHIVPCQHIREYPGATVNGQADGLQLAVKQYIPLDNPNPEPGDVTILAAHGNGFPKELYEPLWEDLHKSSKSEGFRIRGIWMADASNQGQSGVINEGLLGNDPSWFDHSRDLLHLINVKRSDMPQPLVGIGHSMGGLHMANLSLIHPRLLHSLVLVEPVIQPETNEISTALANLSLYRRDRWPSREAAAKKFRDSPFYRKWDERVLQQWVKHGLRNTPTAIYPLDTYLRSETEREAMNITLKTTRQQEAFTYIRPTFDHTGHFGTHTTHPDLDKATSTLFYCPEPGRVFAQLPFLRPSVLYIFGGKSEVSPPVLREDRVRNTGIAVGGNGGAVNGRVRDICFDQVGHQIPQEVPRECAEAISRWLGPELNRWHEEDKAFRAEFDRMSPVEKVTSCDRWKYLLPNPYRREQTYGKSQL</sequence>
<protein>
    <recommendedName>
        <fullName evidence="1">AB hydrolase-1 domain-containing protein</fullName>
    </recommendedName>
</protein>
<dbReference type="RefSeq" id="XP_040649860.1">
    <property type="nucleotide sequence ID" value="XM_040797049.1"/>
</dbReference>
<accession>A0A135LQS8</accession>
<dbReference type="GO" id="GO:0017000">
    <property type="term" value="P:antibiotic biosynthetic process"/>
    <property type="evidence" value="ECO:0007669"/>
    <property type="project" value="UniProtKB-ARBA"/>
</dbReference>
<dbReference type="OMA" id="LHMINTF"/>
<organism evidence="2 3">
    <name type="scientific">Penicillium patulum</name>
    <name type="common">Penicillium griseofulvum</name>
    <dbReference type="NCBI Taxonomy" id="5078"/>
    <lineage>
        <taxon>Eukaryota</taxon>
        <taxon>Fungi</taxon>
        <taxon>Dikarya</taxon>
        <taxon>Ascomycota</taxon>
        <taxon>Pezizomycotina</taxon>
        <taxon>Eurotiomycetes</taxon>
        <taxon>Eurotiomycetidae</taxon>
        <taxon>Eurotiales</taxon>
        <taxon>Aspergillaceae</taxon>
        <taxon>Penicillium</taxon>
    </lineage>
</organism>
<gene>
    <name evidence="2" type="ORF">PGRI_093360</name>
</gene>
<dbReference type="FunFam" id="3.40.50.1820:FF:000214">
    <property type="entry name" value="Toxin biosynthesis protein, putative"/>
    <property type="match status" value="1"/>
</dbReference>
<evidence type="ECO:0000313" key="2">
    <source>
        <dbReference type="EMBL" id="KXG51324.1"/>
    </source>
</evidence>
<dbReference type="OrthoDB" id="94039at2759"/>
<proteinExistence type="predicted"/>
<dbReference type="EMBL" id="LHQR01000031">
    <property type="protein sequence ID" value="KXG51324.1"/>
    <property type="molecule type" value="Genomic_DNA"/>
</dbReference>
<dbReference type="InterPro" id="IPR000073">
    <property type="entry name" value="AB_hydrolase_1"/>
</dbReference>
<feature type="domain" description="AB hydrolase-1" evidence="1">
    <location>
        <begin position="59"/>
        <end position="372"/>
    </location>
</feature>
<reference evidence="2 3" key="1">
    <citation type="journal article" date="2016" name="BMC Genomics">
        <title>Genome sequencing and secondary metabolism of the postharvest pathogen Penicillium griseofulvum.</title>
        <authorList>
            <person name="Banani H."/>
            <person name="Marcet-Houben M."/>
            <person name="Ballester A.R."/>
            <person name="Abbruscato P."/>
            <person name="Gonzalez-Candelas L."/>
            <person name="Gabaldon T."/>
            <person name="Spadaro D."/>
        </authorList>
    </citation>
    <scope>NUCLEOTIDE SEQUENCE [LARGE SCALE GENOMIC DNA]</scope>
    <source>
        <strain evidence="2 3">PG3</strain>
    </source>
</reference>
<dbReference type="GO" id="GO:0072330">
    <property type="term" value="P:monocarboxylic acid biosynthetic process"/>
    <property type="evidence" value="ECO:0007669"/>
    <property type="project" value="UniProtKB-ARBA"/>
</dbReference>
<dbReference type="Proteomes" id="UP000070168">
    <property type="component" value="Unassembled WGS sequence"/>
</dbReference>
<evidence type="ECO:0000313" key="3">
    <source>
        <dbReference type="Proteomes" id="UP000070168"/>
    </source>
</evidence>
<dbReference type="AlphaFoldDB" id="A0A135LQS8"/>
<dbReference type="STRING" id="5078.A0A135LQS8"/>